<dbReference type="GO" id="GO:0000027">
    <property type="term" value="P:ribosomal large subunit assembly"/>
    <property type="evidence" value="ECO:0007669"/>
    <property type="project" value="TreeGrafter"/>
</dbReference>
<dbReference type="PANTHER" id="PTHR45699">
    <property type="entry name" value="60S ACIDIC RIBOSOMAL PROTEIN P0"/>
    <property type="match status" value="1"/>
</dbReference>
<sequence length="284" mass="31708">MVNPSKVEEVNRLKDIIKKGKTVAIANIRGIPTRDLQRIRKEVRNLANMRVSKKRLIIRALKETGYEDLANELEKEKEVTALLLSTNENIFKIAKIFMEHKVNVPIKAGEIAPKDIVIPKGITNIPVGPIQTELRALGVKTKVTSGKIEIVEDAVVVKEGEIVSPKVANVLQTLGIKPIERQVTLIAAKDEVFYDKQILNTPLDLYIEQLKDAYIKARGLAIELAIPTKEIIDELLIKAHRSSIGLAIELGIPSKEVIDQILIRAENAAKLLYDEIKDKIENSQ</sequence>
<dbReference type="GO" id="GO:0002181">
    <property type="term" value="P:cytoplasmic translation"/>
    <property type="evidence" value="ECO:0007669"/>
    <property type="project" value="TreeGrafter"/>
</dbReference>
<dbReference type="Gene3D" id="6.10.140.760">
    <property type="match status" value="1"/>
</dbReference>
<keyword evidence="5 6" id="KW-0687">Ribonucleoprotein</keyword>
<dbReference type="InterPro" id="IPR043164">
    <property type="entry name" value="Ribosomal_uL10-like_insert_sf"/>
</dbReference>
<accession>Q74N82</accession>
<dbReference type="Proteomes" id="UP000000578">
    <property type="component" value="Chromosome"/>
</dbReference>
<gene>
    <name evidence="6" type="primary">rpl10</name>
    <name evidence="6" type="synonym">rplP0</name>
    <name evidence="8" type="ordered locus">NEQ091</name>
</gene>
<keyword evidence="2 6" id="KW-0699">rRNA-binding</keyword>
<evidence type="ECO:0000256" key="6">
    <source>
        <dbReference type="HAMAP-Rule" id="MF_00280"/>
    </source>
</evidence>
<dbReference type="KEGG" id="neq:NEQ091"/>
<dbReference type="GO" id="GO:0022625">
    <property type="term" value="C:cytosolic large ribosomal subunit"/>
    <property type="evidence" value="ECO:0007669"/>
    <property type="project" value="TreeGrafter"/>
</dbReference>
<dbReference type="SUPFAM" id="SSF160369">
    <property type="entry name" value="Ribosomal protein L10-like"/>
    <property type="match status" value="1"/>
</dbReference>
<dbReference type="EnsemblBacteria" id="AAR38947">
    <property type="protein sequence ID" value="AAR38947"/>
    <property type="gene ID" value="NEQ091"/>
</dbReference>
<dbReference type="EMBL" id="AE017199">
    <property type="protein sequence ID" value="AAR38947.1"/>
    <property type="molecule type" value="Genomic_DNA"/>
</dbReference>
<dbReference type="InterPro" id="IPR040637">
    <property type="entry name" value="Ribosomal_uL10-like_insert"/>
</dbReference>
<proteinExistence type="inferred from homology"/>
<dbReference type="NCBIfam" id="NF003099">
    <property type="entry name" value="PRK04019.2-2"/>
    <property type="match status" value="1"/>
</dbReference>
<dbReference type="InterPro" id="IPR043141">
    <property type="entry name" value="Ribosomal_uL10-like_sf"/>
</dbReference>
<dbReference type="HOGENOM" id="CLU_053173_0_0_2"/>
<organism evidence="8 9">
    <name type="scientific">Nanoarchaeum equitans (strain Kin4-M)</name>
    <dbReference type="NCBI Taxonomy" id="228908"/>
    <lineage>
        <taxon>Archaea</taxon>
        <taxon>Nanobdellota</taxon>
        <taxon>Candidatus Nanoarchaeia</taxon>
        <taxon>Nanoarchaeales</taxon>
        <taxon>Nanoarchaeaceae</taxon>
        <taxon>Nanoarchaeum</taxon>
    </lineage>
</organism>
<reference evidence="8 9" key="1">
    <citation type="journal article" date="2003" name="Proc. Natl. Acad. Sci. U.S.A.">
        <title>The genome of Nanoarchaeum equitans: insights into early archaeal evolution and derived parasitism.</title>
        <authorList>
            <person name="Waters E."/>
            <person name="Hohn M.J."/>
            <person name="Ahel I."/>
            <person name="Graham D.E."/>
            <person name="Adams M.D."/>
            <person name="Barnstead M."/>
            <person name="Beeson K.Y."/>
            <person name="Bibbs L."/>
            <person name="Bolanos R."/>
            <person name="Keller M."/>
            <person name="Kretz K."/>
            <person name="Lin X."/>
            <person name="Mathur E."/>
            <person name="Ni J."/>
            <person name="Podar M."/>
            <person name="Richardson T."/>
            <person name="Sutton G.G."/>
            <person name="Simon M."/>
            <person name="Soll D."/>
            <person name="Stetter K.O."/>
            <person name="Short J.M."/>
            <person name="Noordewier M."/>
        </authorList>
    </citation>
    <scope>NUCLEOTIDE SEQUENCE [LARGE SCALE GENOMIC DNA]</scope>
    <source>
        <strain evidence="8 9">Kin4-M</strain>
    </source>
</reference>
<dbReference type="Pfam" id="PF00466">
    <property type="entry name" value="Ribosomal_L10"/>
    <property type="match status" value="1"/>
</dbReference>
<dbReference type="InterPro" id="IPR050323">
    <property type="entry name" value="Ribosomal_protein_uL10"/>
</dbReference>
<dbReference type="STRING" id="228908.NEQ091"/>
<dbReference type="InterPro" id="IPR022909">
    <property type="entry name" value="Ribosomal_uL10_arc"/>
</dbReference>
<evidence type="ECO:0000256" key="4">
    <source>
        <dbReference type="ARBA" id="ARBA00022980"/>
    </source>
</evidence>
<comment type="subunit">
    <text evidence="6">Part of the 50S ribosomal subunit. Forms part of the ribosomal stalk which helps the ribosome interact with GTP-bound translation factors. Forms a heptameric L10(L12)2(L12)2(L12)2 complex, where L10 forms an elongated spine to which the L12 dimers bind in a sequential fashion.</text>
</comment>
<keyword evidence="4 6" id="KW-0689">Ribosomal protein</keyword>
<evidence type="ECO:0000256" key="1">
    <source>
        <dbReference type="ARBA" id="ARBA00008889"/>
    </source>
</evidence>
<evidence type="ECO:0000256" key="5">
    <source>
        <dbReference type="ARBA" id="ARBA00023274"/>
    </source>
</evidence>
<dbReference type="HAMAP" id="MF_00280">
    <property type="entry name" value="Ribosomal_uL10_arch"/>
    <property type="match status" value="1"/>
</dbReference>
<dbReference type="AlphaFoldDB" id="Q74N82"/>
<protein>
    <recommendedName>
        <fullName evidence="6">Large ribosomal subunit protein uL10</fullName>
    </recommendedName>
    <alternativeName>
        <fullName evidence="6">Acidic ribosomal protein P0 homolog</fullName>
    </alternativeName>
</protein>
<feature type="domain" description="Large ribosomal subunit protein uL10-like insertion" evidence="7">
    <location>
        <begin position="107"/>
        <end position="176"/>
    </location>
</feature>
<dbReference type="PANTHER" id="PTHR45699:SF3">
    <property type="entry name" value="LARGE RIBOSOMAL SUBUNIT PROTEIN UL10"/>
    <property type="match status" value="1"/>
</dbReference>
<keyword evidence="3 6" id="KW-0694">RNA-binding</keyword>
<evidence type="ECO:0000313" key="8">
    <source>
        <dbReference type="EMBL" id="AAR38947.1"/>
    </source>
</evidence>
<evidence type="ECO:0000256" key="3">
    <source>
        <dbReference type="ARBA" id="ARBA00022884"/>
    </source>
</evidence>
<name>Q74N82_NANEQ</name>
<dbReference type="GO" id="GO:0070180">
    <property type="term" value="F:large ribosomal subunit rRNA binding"/>
    <property type="evidence" value="ECO:0007669"/>
    <property type="project" value="UniProtKB-UniRule"/>
</dbReference>
<dbReference type="GO" id="GO:0003735">
    <property type="term" value="F:structural constituent of ribosome"/>
    <property type="evidence" value="ECO:0007669"/>
    <property type="project" value="TreeGrafter"/>
</dbReference>
<comment type="function">
    <text evidence="6">Forms part of the ribosomal stalk, playing a central role in the interaction of the ribosome with GTP-bound translation factors.</text>
</comment>
<comment type="similarity">
    <text evidence="1 6">Belongs to the universal ribosomal protein uL10 family.</text>
</comment>
<dbReference type="Pfam" id="PF17777">
    <property type="entry name" value="RL10P_insert"/>
    <property type="match status" value="1"/>
</dbReference>
<evidence type="ECO:0000256" key="2">
    <source>
        <dbReference type="ARBA" id="ARBA00022730"/>
    </source>
</evidence>
<dbReference type="Gene3D" id="3.90.105.20">
    <property type="match status" value="1"/>
</dbReference>
<dbReference type="Gene3D" id="3.30.70.1730">
    <property type="match status" value="1"/>
</dbReference>
<evidence type="ECO:0000313" key="9">
    <source>
        <dbReference type="Proteomes" id="UP000000578"/>
    </source>
</evidence>
<dbReference type="InterPro" id="IPR001790">
    <property type="entry name" value="Ribosomal_uL10"/>
</dbReference>
<evidence type="ECO:0000259" key="7">
    <source>
        <dbReference type="Pfam" id="PF17777"/>
    </source>
</evidence>
<keyword evidence="9" id="KW-1185">Reference proteome</keyword>